<evidence type="ECO:0000256" key="2">
    <source>
        <dbReference type="ARBA" id="ARBA00022552"/>
    </source>
</evidence>
<dbReference type="AlphaFoldDB" id="A0AAP4BBP7"/>
<comment type="function">
    <text evidence="6">Specifically methylates the N7 position of a guanine in 16S rRNA.</text>
</comment>
<comment type="similarity">
    <text evidence="6">Belongs to the methyltransferase superfamily. RNA methyltransferase RsmG family.</text>
</comment>
<feature type="binding site" evidence="6">
    <location>
        <position position="84"/>
    </location>
    <ligand>
        <name>S-adenosyl-L-methionine</name>
        <dbReference type="ChEBI" id="CHEBI:59789"/>
    </ligand>
</feature>
<keyword evidence="4 6" id="KW-0808">Transferase</keyword>
<dbReference type="Pfam" id="PF02527">
    <property type="entry name" value="GidB"/>
    <property type="match status" value="1"/>
</dbReference>
<dbReference type="Proteomes" id="UP001300383">
    <property type="component" value="Unassembled WGS sequence"/>
</dbReference>
<evidence type="ECO:0000256" key="4">
    <source>
        <dbReference type="ARBA" id="ARBA00022679"/>
    </source>
</evidence>
<evidence type="ECO:0000256" key="6">
    <source>
        <dbReference type="HAMAP-Rule" id="MF_00074"/>
    </source>
</evidence>
<dbReference type="RefSeq" id="WP_283231146.1">
    <property type="nucleotide sequence ID" value="NZ_JASGBQ010000017.1"/>
</dbReference>
<evidence type="ECO:0000313" key="8">
    <source>
        <dbReference type="Proteomes" id="UP001300383"/>
    </source>
</evidence>
<feature type="binding site" evidence="6">
    <location>
        <position position="79"/>
    </location>
    <ligand>
        <name>S-adenosyl-L-methionine</name>
        <dbReference type="ChEBI" id="CHEBI:59789"/>
    </ligand>
</feature>
<keyword evidence="3 6" id="KW-0489">Methyltransferase</keyword>
<organism evidence="7 8">
    <name type="scientific">Fusibacillus kribbianus</name>
    <dbReference type="NCBI Taxonomy" id="3044208"/>
    <lineage>
        <taxon>Bacteria</taxon>
        <taxon>Bacillati</taxon>
        <taxon>Bacillota</taxon>
        <taxon>Clostridia</taxon>
        <taxon>Lachnospirales</taxon>
        <taxon>Lachnospiraceae</taxon>
        <taxon>Fusibacillus</taxon>
    </lineage>
</organism>
<keyword evidence="5 6" id="KW-0949">S-adenosyl-L-methionine</keyword>
<evidence type="ECO:0000256" key="1">
    <source>
        <dbReference type="ARBA" id="ARBA00022490"/>
    </source>
</evidence>
<evidence type="ECO:0000313" key="7">
    <source>
        <dbReference type="EMBL" id="MDI9242700.1"/>
    </source>
</evidence>
<feature type="binding site" evidence="6">
    <location>
        <begin position="130"/>
        <end position="131"/>
    </location>
    <ligand>
        <name>S-adenosyl-L-methionine</name>
        <dbReference type="ChEBI" id="CHEBI:59789"/>
    </ligand>
</feature>
<dbReference type="PANTHER" id="PTHR31760:SF0">
    <property type="entry name" value="S-ADENOSYL-L-METHIONINE-DEPENDENT METHYLTRANSFERASES SUPERFAMILY PROTEIN"/>
    <property type="match status" value="1"/>
</dbReference>
<reference evidence="7 8" key="1">
    <citation type="submission" date="2023-05" db="EMBL/GenBank/DDBJ databases">
        <title>[ruminococcus] sp. nov., isolated from a pig farm feces dump.</title>
        <authorList>
            <person name="Chang Y.-H."/>
        </authorList>
    </citation>
    <scope>NUCLEOTIDE SEQUENCE [LARGE SCALE GENOMIC DNA]</scope>
    <source>
        <strain evidence="7 8">YH-rum2234</strain>
    </source>
</reference>
<dbReference type="InterPro" id="IPR003682">
    <property type="entry name" value="rRNA_ssu_MeTfrase_G"/>
</dbReference>
<dbReference type="PIRSF" id="PIRSF003078">
    <property type="entry name" value="GidB"/>
    <property type="match status" value="1"/>
</dbReference>
<feature type="binding site" evidence="6">
    <location>
        <position position="149"/>
    </location>
    <ligand>
        <name>S-adenosyl-L-methionine</name>
        <dbReference type="ChEBI" id="CHEBI:59789"/>
    </ligand>
</feature>
<sequence>MGSGSEYIKQRFAEEGIAVTDRQAASFERYYELLVETNKVMNLTAVTEFKEVVGRHFVDSALITKYYDFSSVNKMIDMGTGAGFPGIPLKILYPHLSVTLLDSLRKRVDFLRNVVDNLGLKQVTAVHGRAEDFGRDPEYREAYDLCVSRAVANLSTLSEYCLPFVQVGGFFISYKSGTVDEELEQAKPAIKMLGSKTKKVEKFFLEDAGRSMILIEKKEKLSGRYPRKAGLPSKQPLK</sequence>
<dbReference type="GO" id="GO:0070043">
    <property type="term" value="F:rRNA (guanine-N7-)-methyltransferase activity"/>
    <property type="evidence" value="ECO:0007669"/>
    <property type="project" value="UniProtKB-UniRule"/>
</dbReference>
<proteinExistence type="inferred from homology"/>
<gene>
    <name evidence="6 7" type="primary">rsmG</name>
    <name evidence="7" type="ORF">QJ036_09480</name>
</gene>
<dbReference type="InterPro" id="IPR029063">
    <property type="entry name" value="SAM-dependent_MTases_sf"/>
</dbReference>
<keyword evidence="2 6" id="KW-0698">rRNA processing</keyword>
<dbReference type="CDD" id="cd02440">
    <property type="entry name" value="AdoMet_MTases"/>
    <property type="match status" value="1"/>
</dbReference>
<evidence type="ECO:0000256" key="3">
    <source>
        <dbReference type="ARBA" id="ARBA00022603"/>
    </source>
</evidence>
<accession>A0AAP4BBP7</accession>
<comment type="caution">
    <text evidence="7">The sequence shown here is derived from an EMBL/GenBank/DDBJ whole genome shotgun (WGS) entry which is preliminary data.</text>
</comment>
<comment type="subcellular location">
    <subcellularLocation>
        <location evidence="6">Cytoplasm</location>
    </subcellularLocation>
</comment>
<dbReference type="EC" id="2.1.1.-" evidence="6"/>
<name>A0AAP4BBP7_9FIRM</name>
<evidence type="ECO:0000256" key="5">
    <source>
        <dbReference type="ARBA" id="ARBA00022691"/>
    </source>
</evidence>
<dbReference type="GO" id="GO:0005829">
    <property type="term" value="C:cytosol"/>
    <property type="evidence" value="ECO:0007669"/>
    <property type="project" value="TreeGrafter"/>
</dbReference>
<comment type="caution">
    <text evidence="6">Lacks conserved residue(s) required for the propagation of feature annotation.</text>
</comment>
<dbReference type="HAMAP" id="MF_00074">
    <property type="entry name" value="16SrRNA_methyltr_G"/>
    <property type="match status" value="1"/>
</dbReference>
<dbReference type="Gene3D" id="3.40.50.150">
    <property type="entry name" value="Vaccinia Virus protein VP39"/>
    <property type="match status" value="1"/>
</dbReference>
<dbReference type="NCBIfam" id="TIGR00138">
    <property type="entry name" value="rsmG_gidB"/>
    <property type="match status" value="1"/>
</dbReference>
<dbReference type="FunFam" id="3.40.50.150:FF:000041">
    <property type="entry name" value="Ribosomal RNA small subunit methyltransferase G"/>
    <property type="match status" value="1"/>
</dbReference>
<protein>
    <recommendedName>
        <fullName evidence="6">Ribosomal RNA small subunit methyltransferase G</fullName>
        <ecNumber evidence="6">2.1.1.-</ecNumber>
    </recommendedName>
    <alternativeName>
        <fullName evidence="6">16S rRNA 7-methylguanosine methyltransferase</fullName>
        <shortName evidence="6">16S rRNA m7G methyltransferase</shortName>
    </alternativeName>
</protein>
<dbReference type="PANTHER" id="PTHR31760">
    <property type="entry name" value="S-ADENOSYL-L-METHIONINE-DEPENDENT METHYLTRANSFERASES SUPERFAMILY PROTEIN"/>
    <property type="match status" value="1"/>
</dbReference>
<dbReference type="SUPFAM" id="SSF53335">
    <property type="entry name" value="S-adenosyl-L-methionine-dependent methyltransferases"/>
    <property type="match status" value="1"/>
</dbReference>
<keyword evidence="8" id="KW-1185">Reference proteome</keyword>
<keyword evidence="1 6" id="KW-0963">Cytoplasm</keyword>
<dbReference type="EMBL" id="JASGBQ010000017">
    <property type="protein sequence ID" value="MDI9242700.1"/>
    <property type="molecule type" value="Genomic_DNA"/>
</dbReference>